<accession>A0A4Q4MW05</accession>
<feature type="region of interest" description="Disordered" evidence="1">
    <location>
        <begin position="54"/>
        <end position="73"/>
    </location>
</feature>
<reference evidence="3" key="1">
    <citation type="journal article" date="2019" name="bioRxiv">
        <title>Genomics, evolutionary history and diagnostics of the Alternaria alternata species group including apple and Asian pear pathotypes.</title>
        <authorList>
            <person name="Armitage A.D."/>
            <person name="Cockerton H.M."/>
            <person name="Sreenivasaprasad S."/>
            <person name="Woodhall J.W."/>
            <person name="Lane C.R."/>
            <person name="Harrison R.J."/>
            <person name="Clarkson J.P."/>
        </authorList>
    </citation>
    <scope>NUCLEOTIDE SEQUENCE [LARGE SCALE GENOMIC DNA]</scope>
    <source>
        <strain evidence="3">FERA 1177</strain>
    </source>
</reference>
<dbReference type="AlphaFoldDB" id="A0A4Q4MW05"/>
<gene>
    <name evidence="2" type="ORF">AA0117_g13059</name>
</gene>
<sequence>MDEQSIVKHVRPWQQIVMFFARTQREHAWKSPQYRFTRRQREAWEALVKEAERVAEGEAKEEEGEEIDVDDGEEGIVDNVNEGINKMEAAQDTAANAIVEPTKLSRL</sequence>
<name>A0A4Q4MW05_ALTAL</name>
<proteinExistence type="predicted"/>
<dbReference type="Proteomes" id="UP000291422">
    <property type="component" value="Unassembled WGS sequence"/>
</dbReference>
<comment type="caution">
    <text evidence="2">The sequence shown here is derived from an EMBL/GenBank/DDBJ whole genome shotgun (WGS) entry which is preliminary data.</text>
</comment>
<feature type="compositionally biased region" description="Acidic residues" evidence="1">
    <location>
        <begin position="59"/>
        <end position="73"/>
    </location>
</feature>
<protein>
    <submittedName>
        <fullName evidence="2">Uncharacterized protein</fullName>
    </submittedName>
</protein>
<evidence type="ECO:0000313" key="2">
    <source>
        <dbReference type="EMBL" id="RYN60390.1"/>
    </source>
</evidence>
<evidence type="ECO:0000256" key="1">
    <source>
        <dbReference type="SAM" id="MobiDB-lite"/>
    </source>
</evidence>
<evidence type="ECO:0000313" key="3">
    <source>
        <dbReference type="Proteomes" id="UP000291422"/>
    </source>
</evidence>
<organism evidence="2 3">
    <name type="scientific">Alternaria alternata</name>
    <name type="common">Alternaria rot fungus</name>
    <name type="synonym">Torula alternata</name>
    <dbReference type="NCBI Taxonomy" id="5599"/>
    <lineage>
        <taxon>Eukaryota</taxon>
        <taxon>Fungi</taxon>
        <taxon>Dikarya</taxon>
        <taxon>Ascomycota</taxon>
        <taxon>Pezizomycotina</taxon>
        <taxon>Dothideomycetes</taxon>
        <taxon>Pleosporomycetidae</taxon>
        <taxon>Pleosporales</taxon>
        <taxon>Pleosporineae</taxon>
        <taxon>Pleosporaceae</taxon>
        <taxon>Alternaria</taxon>
        <taxon>Alternaria sect. Alternaria</taxon>
        <taxon>Alternaria alternata complex</taxon>
    </lineage>
</organism>
<dbReference type="EMBL" id="PDXD01000123">
    <property type="protein sequence ID" value="RYN60390.1"/>
    <property type="molecule type" value="Genomic_DNA"/>
</dbReference>